<evidence type="ECO:0000313" key="8">
    <source>
        <dbReference type="Proteomes" id="UP000187283"/>
    </source>
</evidence>
<accession>A0A1R1XWM5</accession>
<dbReference type="PROSITE" id="PS00629">
    <property type="entry name" value="IMP_1"/>
    <property type="match status" value="1"/>
</dbReference>
<name>A0A1R1XWM5_9FUNG</name>
<dbReference type="SUPFAM" id="SSF56655">
    <property type="entry name" value="Carbohydrate phosphatase"/>
    <property type="match status" value="1"/>
</dbReference>
<reference evidence="7 8" key="1">
    <citation type="submission" date="2017-01" db="EMBL/GenBank/DDBJ databases">
        <authorList>
            <person name="Mah S.A."/>
            <person name="Swanson W.J."/>
            <person name="Moy G.W."/>
            <person name="Vacquier V.D."/>
        </authorList>
    </citation>
    <scope>NUCLEOTIDE SEQUENCE [LARGE SCALE GENOMIC DNA]</scope>
    <source>
        <strain evidence="7 8">GSMNP</strain>
    </source>
</reference>
<keyword evidence="3 6" id="KW-0479">Metal-binding</keyword>
<comment type="caution">
    <text evidence="7">The sequence shown here is derived from an EMBL/GenBank/DDBJ whole genome shotgun (WGS) entry which is preliminary data.</text>
</comment>
<evidence type="ECO:0000256" key="6">
    <source>
        <dbReference type="PIRSR" id="PIRSR600760-2"/>
    </source>
</evidence>
<organism evidence="7 8">
    <name type="scientific">Smittium culicis</name>
    <dbReference type="NCBI Taxonomy" id="133412"/>
    <lineage>
        <taxon>Eukaryota</taxon>
        <taxon>Fungi</taxon>
        <taxon>Fungi incertae sedis</taxon>
        <taxon>Zoopagomycota</taxon>
        <taxon>Kickxellomycotina</taxon>
        <taxon>Harpellomycetes</taxon>
        <taxon>Harpellales</taxon>
        <taxon>Legeriomycetaceae</taxon>
        <taxon>Smittium</taxon>
    </lineage>
</organism>
<evidence type="ECO:0000313" key="7">
    <source>
        <dbReference type="EMBL" id="OMJ19050.1"/>
    </source>
</evidence>
<dbReference type="AlphaFoldDB" id="A0A1R1XWM5"/>
<feature type="binding site" evidence="6">
    <location>
        <position position="158"/>
    </location>
    <ligand>
        <name>Mg(2+)</name>
        <dbReference type="ChEBI" id="CHEBI:18420"/>
        <label>1</label>
        <note>catalytic</note>
    </ligand>
</feature>
<proteinExistence type="inferred from homology"/>
<dbReference type="GO" id="GO:0000103">
    <property type="term" value="P:sulfate assimilation"/>
    <property type="evidence" value="ECO:0007669"/>
    <property type="project" value="TreeGrafter"/>
</dbReference>
<evidence type="ECO:0000256" key="1">
    <source>
        <dbReference type="ARBA" id="ARBA00001946"/>
    </source>
</evidence>
<keyword evidence="8" id="KW-1185">Reference proteome</keyword>
<feature type="binding site" evidence="6">
    <location>
        <position position="161"/>
    </location>
    <ligand>
        <name>Mg(2+)</name>
        <dbReference type="ChEBI" id="CHEBI:18420"/>
        <label>1</label>
        <note>catalytic</note>
    </ligand>
</feature>
<dbReference type="Gene3D" id="3.40.190.80">
    <property type="match status" value="1"/>
</dbReference>
<comment type="similarity">
    <text evidence="2">Belongs to the inositol monophosphatase superfamily.</text>
</comment>
<dbReference type="OrthoDB" id="411145at2759"/>
<feature type="binding site" evidence="6">
    <location>
        <position position="114"/>
    </location>
    <ligand>
        <name>Mg(2+)</name>
        <dbReference type="ChEBI" id="CHEBI:18420"/>
        <label>1</label>
        <note>catalytic</note>
    </ligand>
</feature>
<feature type="binding site" evidence="6">
    <location>
        <position position="160"/>
    </location>
    <ligand>
        <name>Mg(2+)</name>
        <dbReference type="ChEBI" id="CHEBI:18420"/>
        <label>1</label>
        <note>catalytic</note>
    </ligand>
</feature>
<dbReference type="Gene3D" id="3.30.540.10">
    <property type="entry name" value="Fructose-1,6-Bisphosphatase, subunit A, domain 1"/>
    <property type="match status" value="2"/>
</dbReference>
<keyword evidence="5 6" id="KW-0460">Magnesium</keyword>
<evidence type="ECO:0000256" key="4">
    <source>
        <dbReference type="ARBA" id="ARBA00022801"/>
    </source>
</evidence>
<dbReference type="Proteomes" id="UP000187283">
    <property type="component" value="Unassembled WGS sequence"/>
</dbReference>
<dbReference type="InterPro" id="IPR000760">
    <property type="entry name" value="Inositol_monophosphatase-like"/>
</dbReference>
<evidence type="ECO:0000256" key="3">
    <source>
        <dbReference type="ARBA" id="ARBA00022723"/>
    </source>
</evidence>
<dbReference type="InterPro" id="IPR051090">
    <property type="entry name" value="Inositol_monoP_superfamily"/>
</dbReference>
<protein>
    <submittedName>
        <fullName evidence="7">3'(2'),5'-bisphosphate nucleotidase 1</fullName>
    </submittedName>
</protein>
<evidence type="ECO:0000256" key="5">
    <source>
        <dbReference type="ARBA" id="ARBA00022842"/>
    </source>
</evidence>
<dbReference type="Pfam" id="PF00459">
    <property type="entry name" value="Inositol_P"/>
    <property type="match status" value="2"/>
</dbReference>
<dbReference type="PANTHER" id="PTHR43200">
    <property type="entry name" value="PHOSPHATASE"/>
    <property type="match status" value="1"/>
</dbReference>
<dbReference type="InterPro" id="IPR020583">
    <property type="entry name" value="Inositol_monoP_metal-BS"/>
</dbReference>
<dbReference type="GO" id="GO:0046872">
    <property type="term" value="F:metal ion binding"/>
    <property type="evidence" value="ECO:0007669"/>
    <property type="project" value="UniProtKB-KW"/>
</dbReference>
<dbReference type="GO" id="GO:0008441">
    <property type="term" value="F:3'(2'),5'-bisphosphate nucleotidase activity"/>
    <property type="evidence" value="ECO:0007669"/>
    <property type="project" value="TreeGrafter"/>
</dbReference>
<sequence length="277" mass="29834">MSAYNHELQVAIKAVRAASRACIQILKTLSETKTIIKDDKSPVTSTHTPPLSLSLSLLRAIFFLLYKNTYPPSTPYLAHTFFFFYPIVVADFTAQAIVNCILAKEFPLDKNVGEEDSEGLAAENEGKTLEAIVHHSNSILNEQGNYEGGPVGRHWVLDPIDGTKGFLRGDQFAVCLALINNGSVQVGVMGCPNLVNHDTNVKGQIFYAVKGQGSFQDHASGSLIVSEAGGKVTDIHGNDLDFSVGRLLSKNKGILATNGHLHDKVLSAIAESSKSAL</sequence>
<dbReference type="EMBL" id="LSSN01001591">
    <property type="protein sequence ID" value="OMJ19050.1"/>
    <property type="molecule type" value="Genomic_DNA"/>
</dbReference>
<gene>
    <name evidence="7" type="ORF">AYI70_g4977</name>
</gene>
<keyword evidence="4" id="KW-0378">Hydrolase</keyword>
<comment type="cofactor">
    <cofactor evidence="1 6">
        <name>Mg(2+)</name>
        <dbReference type="ChEBI" id="CHEBI:18420"/>
    </cofactor>
</comment>
<dbReference type="STRING" id="133412.A0A1R1XWM5"/>
<evidence type="ECO:0000256" key="2">
    <source>
        <dbReference type="ARBA" id="ARBA00009759"/>
    </source>
</evidence>
<dbReference type="PANTHER" id="PTHR43200:SF6">
    <property type="entry name" value="3'(2'),5'-BISPHOSPHATE NUCLEOTIDASE"/>
    <property type="match status" value="1"/>
</dbReference>